<protein>
    <submittedName>
        <fullName evidence="1">Flagellar filament capping protein FliD</fullName>
    </submittedName>
</protein>
<reference evidence="1" key="1">
    <citation type="submission" date="2021-10" db="EMBL/GenBank/DDBJ databases">
        <title>Anaerobic single-cell dispensing facilitates the cultivation of human gut bacteria.</title>
        <authorList>
            <person name="Afrizal A."/>
        </authorList>
    </citation>
    <scope>NUCLEOTIDE SEQUENCE</scope>
    <source>
        <strain evidence="1">CLA-AA-H204</strain>
    </source>
</reference>
<evidence type="ECO:0000313" key="1">
    <source>
        <dbReference type="EMBL" id="MCC2242249.1"/>
    </source>
</evidence>
<keyword evidence="1" id="KW-0966">Cell projection</keyword>
<dbReference type="EMBL" id="JAJEQW010000007">
    <property type="protein sequence ID" value="MCC2242249.1"/>
    <property type="molecule type" value="Genomic_DNA"/>
</dbReference>
<comment type="caution">
    <text evidence="1">The sequence shown here is derived from an EMBL/GenBank/DDBJ whole genome shotgun (WGS) entry which is preliminary data.</text>
</comment>
<dbReference type="AlphaFoldDB" id="A0AAW4WCI8"/>
<organism evidence="1 2">
    <name type="scientific">Roseburia amylophila</name>
    <dbReference type="NCBI Taxonomy" id="2981794"/>
    <lineage>
        <taxon>Bacteria</taxon>
        <taxon>Bacillati</taxon>
        <taxon>Bacillota</taxon>
        <taxon>Clostridia</taxon>
        <taxon>Lachnospirales</taxon>
        <taxon>Lachnospiraceae</taxon>
        <taxon>Roseburia</taxon>
    </lineage>
</organism>
<dbReference type="Proteomes" id="UP001198893">
    <property type="component" value="Unassembled WGS sequence"/>
</dbReference>
<keyword evidence="1" id="KW-0969">Cilium</keyword>
<accession>A0AAW4WCI8</accession>
<keyword evidence="1" id="KW-0282">Flagellum</keyword>
<evidence type="ECO:0000313" key="2">
    <source>
        <dbReference type="Proteomes" id="UP001198893"/>
    </source>
</evidence>
<dbReference type="RefSeq" id="WP_227701172.1">
    <property type="nucleotide sequence ID" value="NZ_JAJEQW010000007.1"/>
</dbReference>
<sequence>MIGISNYDSNSINTLFSGLSNGSRTSNSGLLGINIADYSAIRTGSYFKLMKAYYGGNDSASKIVETNKKTSTSTAKDDTKTLAKIEDAAEELKGASDALLDKTKKSVFNKVTTTDAKGNTTTDYDKDAIYKKVSAFVDSYNNLLKKSEDSNTNGILNAVSSMVRTTDSNEKLLSKVGITVGVDNKLSIDEDTFKKANMSLVKSLFNGNGSYGYQVSAKASLADYYAEREASKGNTYGNTGTYTYNYNTGEIYNTTT</sequence>
<proteinExistence type="predicted"/>
<name>A0AAW4WCI8_9FIRM</name>
<gene>
    <name evidence="1" type="primary">fliD</name>
    <name evidence="1" type="ORF">LKD47_08050</name>
</gene>